<feature type="compositionally biased region" description="Polar residues" evidence="14">
    <location>
        <begin position="424"/>
        <end position="445"/>
    </location>
</feature>
<feature type="domain" description="Protein kinase" evidence="15">
    <location>
        <begin position="1"/>
        <end position="135"/>
    </location>
</feature>
<evidence type="ECO:0000256" key="14">
    <source>
        <dbReference type="SAM" id="MobiDB-lite"/>
    </source>
</evidence>
<feature type="region of interest" description="Disordered" evidence="14">
    <location>
        <begin position="634"/>
        <end position="673"/>
    </location>
</feature>
<keyword evidence="9 16" id="KW-0418">Kinase</keyword>
<reference evidence="16 17" key="1">
    <citation type="submission" date="2019-09" db="EMBL/GenBank/DDBJ databases">
        <title>Bird 10,000 Genomes (B10K) Project - Family phase.</title>
        <authorList>
            <person name="Zhang G."/>
        </authorList>
    </citation>
    <scope>NUCLEOTIDE SEQUENCE [LARGE SCALE GENOMIC DNA]</scope>
    <source>
        <strain evidence="16">B10K-DU-001-75</strain>
        <tissue evidence="16">Muscle</tissue>
    </source>
</reference>
<keyword evidence="7" id="KW-0677">Repeat</keyword>
<dbReference type="PRINTS" id="PR00109">
    <property type="entry name" value="TYRKINASE"/>
</dbReference>
<evidence type="ECO:0000256" key="12">
    <source>
        <dbReference type="ARBA" id="ARBA00048329"/>
    </source>
</evidence>
<feature type="non-terminal residue" evidence="16">
    <location>
        <position position="1"/>
    </location>
</feature>
<dbReference type="PROSITE" id="PS50011">
    <property type="entry name" value="PROTEIN_KINASE_DOM"/>
    <property type="match status" value="1"/>
</dbReference>
<evidence type="ECO:0000256" key="2">
    <source>
        <dbReference type="ARBA" id="ARBA00006529"/>
    </source>
</evidence>
<evidence type="ECO:0000256" key="3">
    <source>
        <dbReference type="ARBA" id="ARBA00012406"/>
    </source>
</evidence>
<feature type="region of interest" description="Disordered" evidence="14">
    <location>
        <begin position="504"/>
        <end position="524"/>
    </location>
</feature>
<comment type="caution">
    <text evidence="16">The sequence shown here is derived from an EMBL/GenBank/DDBJ whole genome shotgun (WGS) entry which is preliminary data.</text>
</comment>
<sequence length="745" mass="83712">FAVLLLEKMEHDDICNKTLKITDFGLAREWHRTTKMSAAGTYAWMAPEVIKSSMFSKGSDIWSYGVLLWELLTGEVPYRGIDGLAVAYGVAVNKLTLPIPSTCPEPFAKLMKECWEQDPHIRPSFALILEQLTAIEGAVMTEMPQESFHSMQDDWKLEIQQIFNELRTKEKELRSREEELTRAALQQKSQEELLKRREQQLAEREIDVLERELNIMIFQLNQEKPNVKKRKGKFKRSRLKLKDGHRISLPSDFQHKITVQASPNLDKRRSLNSNSSSPSSSPTIIPRLRAIQLTSDESNRTWGRSTTYHQEEFEDVKRNFKKKGCTWGPSSVQTKDRADCKDKVRPLSDGSNPWSTVLMKNQKGVPLASLFVDQGACTDKKLIPEGLDSKRPKPIKLPNQAYINLPLWKDDQGENTVEHESFEEGTSASSTNSTPQMTPTNSLSRTLHKKKTDSVLYGCAVVLASVALGLDIRELNKSQGPDELLPKDERKKRDGIFQRASKFRRSASPTRLQHKKEETSIPSLNPASDTVNLLSMPSISTKCLLQPDSEDAFVSTVLGDCEQMIQLAPNTVLTQLKNESVSLGLKQEPQIVPKDSSTKLSMLGHRRTLSDGSHFQTTANGVASTNDVSRLPVLSVPGTLPSPSFQQRSNHSGVSNEKQSAVNTISRPRPSSLRSKIDAWQIIPRIIKPNSKDSECSEDNVHPNVNFLPGTEERTNCHVPSLLDIDVEGQNRDCTVPLCRMKSKT</sequence>
<evidence type="ECO:0000256" key="4">
    <source>
        <dbReference type="ARBA" id="ARBA00022443"/>
    </source>
</evidence>
<feature type="compositionally biased region" description="Polar residues" evidence="14">
    <location>
        <begin position="641"/>
        <end position="666"/>
    </location>
</feature>
<dbReference type="PANTHER" id="PTHR44329:SF30">
    <property type="entry name" value="MITOGEN-ACTIVATED PROTEIN KINASE KINASE KINASE 21"/>
    <property type="match status" value="1"/>
</dbReference>
<keyword evidence="6" id="KW-0808">Transferase</keyword>
<evidence type="ECO:0000256" key="13">
    <source>
        <dbReference type="SAM" id="Coils"/>
    </source>
</evidence>
<feature type="region of interest" description="Disordered" evidence="14">
    <location>
        <begin position="414"/>
        <end position="446"/>
    </location>
</feature>
<proteinExistence type="inferred from homology"/>
<evidence type="ECO:0000256" key="1">
    <source>
        <dbReference type="ARBA" id="ARBA00001946"/>
    </source>
</evidence>
<dbReference type="AlphaFoldDB" id="A0A7K5BNY7"/>
<evidence type="ECO:0000256" key="6">
    <source>
        <dbReference type="ARBA" id="ARBA00022679"/>
    </source>
</evidence>
<accession>A0A7K5BNY7</accession>
<dbReference type="InterPro" id="IPR011009">
    <property type="entry name" value="Kinase-like_dom_sf"/>
</dbReference>
<dbReference type="Pfam" id="PF07714">
    <property type="entry name" value="PK_Tyr_Ser-Thr"/>
    <property type="match status" value="1"/>
</dbReference>
<keyword evidence="8" id="KW-0547">Nucleotide-binding</keyword>
<feature type="region of interest" description="Disordered" evidence="14">
    <location>
        <begin position="251"/>
        <end position="286"/>
    </location>
</feature>
<comment type="cofactor">
    <cofactor evidence="1">
        <name>Mg(2+)</name>
        <dbReference type="ChEBI" id="CHEBI:18420"/>
    </cofactor>
</comment>
<keyword evidence="13" id="KW-0175">Coiled coil</keyword>
<dbReference type="InterPro" id="IPR001245">
    <property type="entry name" value="Ser-Thr/Tyr_kinase_cat_dom"/>
</dbReference>
<dbReference type="InterPro" id="IPR051681">
    <property type="entry name" value="Ser/Thr_Kinases-Pseudokinases"/>
</dbReference>
<dbReference type="EC" id="2.7.11.25" evidence="3"/>
<comment type="similarity">
    <text evidence="2">Belongs to the protein kinase superfamily. STE Ser/Thr protein kinase family. MAP kinase kinase kinase subfamily.</text>
</comment>
<evidence type="ECO:0000256" key="8">
    <source>
        <dbReference type="ARBA" id="ARBA00022741"/>
    </source>
</evidence>
<dbReference type="GO" id="GO:0004706">
    <property type="term" value="F:JUN kinase kinase kinase activity"/>
    <property type="evidence" value="ECO:0007669"/>
    <property type="project" value="TreeGrafter"/>
</dbReference>
<comment type="catalytic activity">
    <reaction evidence="11">
        <text>L-threonyl-[protein] + ATP = O-phospho-L-threonyl-[protein] + ADP + H(+)</text>
        <dbReference type="Rhea" id="RHEA:46608"/>
        <dbReference type="Rhea" id="RHEA-COMP:11060"/>
        <dbReference type="Rhea" id="RHEA-COMP:11605"/>
        <dbReference type="ChEBI" id="CHEBI:15378"/>
        <dbReference type="ChEBI" id="CHEBI:30013"/>
        <dbReference type="ChEBI" id="CHEBI:30616"/>
        <dbReference type="ChEBI" id="CHEBI:61977"/>
        <dbReference type="ChEBI" id="CHEBI:456216"/>
        <dbReference type="EC" id="2.7.11.25"/>
    </reaction>
</comment>
<organism evidence="16 17">
    <name type="scientific">Motacilla alba</name>
    <name type="common">White wagtail</name>
    <name type="synonym">Pied wagtail</name>
    <dbReference type="NCBI Taxonomy" id="45807"/>
    <lineage>
        <taxon>Eukaryota</taxon>
        <taxon>Metazoa</taxon>
        <taxon>Chordata</taxon>
        <taxon>Craniata</taxon>
        <taxon>Vertebrata</taxon>
        <taxon>Euteleostomi</taxon>
        <taxon>Archelosauria</taxon>
        <taxon>Archosauria</taxon>
        <taxon>Dinosauria</taxon>
        <taxon>Saurischia</taxon>
        <taxon>Theropoda</taxon>
        <taxon>Coelurosauria</taxon>
        <taxon>Aves</taxon>
        <taxon>Neognathae</taxon>
        <taxon>Neoaves</taxon>
        <taxon>Telluraves</taxon>
        <taxon>Australaves</taxon>
        <taxon>Passeriformes</taxon>
        <taxon>Passeroidea</taxon>
        <taxon>Motacillidae</taxon>
        <taxon>Motacilla</taxon>
    </lineage>
</organism>
<dbReference type="GO" id="GO:0005524">
    <property type="term" value="F:ATP binding"/>
    <property type="evidence" value="ECO:0007669"/>
    <property type="project" value="UniProtKB-KW"/>
</dbReference>
<evidence type="ECO:0000256" key="5">
    <source>
        <dbReference type="ARBA" id="ARBA00022527"/>
    </source>
</evidence>
<gene>
    <name evidence="16" type="primary">Map3k21</name>
    <name evidence="16" type="ORF">MOTALB_R00365</name>
</gene>
<dbReference type="Gene3D" id="1.10.510.10">
    <property type="entry name" value="Transferase(Phosphotransferase) domain 1"/>
    <property type="match status" value="1"/>
</dbReference>
<keyword evidence="5" id="KW-0723">Serine/threonine-protein kinase</keyword>
<dbReference type="Proteomes" id="UP000532252">
    <property type="component" value="Unassembled WGS sequence"/>
</dbReference>
<feature type="compositionally biased region" description="Low complexity" evidence="14">
    <location>
        <begin position="271"/>
        <end position="282"/>
    </location>
</feature>
<protein>
    <recommendedName>
        <fullName evidence="3">mitogen-activated protein kinase kinase kinase</fullName>
        <ecNumber evidence="3">2.7.11.25</ecNumber>
    </recommendedName>
</protein>
<evidence type="ECO:0000256" key="11">
    <source>
        <dbReference type="ARBA" id="ARBA00047559"/>
    </source>
</evidence>
<keyword evidence="4" id="KW-0728">SH3 domain</keyword>
<keyword evidence="17" id="KW-1185">Reference proteome</keyword>
<feature type="non-terminal residue" evidence="16">
    <location>
        <position position="745"/>
    </location>
</feature>
<dbReference type="InterPro" id="IPR000719">
    <property type="entry name" value="Prot_kinase_dom"/>
</dbReference>
<name>A0A7K5BNY7_MOTAL</name>
<evidence type="ECO:0000256" key="7">
    <source>
        <dbReference type="ARBA" id="ARBA00022737"/>
    </source>
</evidence>
<dbReference type="SUPFAM" id="SSF56112">
    <property type="entry name" value="Protein kinase-like (PK-like)"/>
    <property type="match status" value="1"/>
</dbReference>
<evidence type="ECO:0000259" key="15">
    <source>
        <dbReference type="PROSITE" id="PS50011"/>
    </source>
</evidence>
<feature type="coiled-coil region" evidence="13">
    <location>
        <begin position="159"/>
        <end position="186"/>
    </location>
</feature>
<evidence type="ECO:0000256" key="10">
    <source>
        <dbReference type="ARBA" id="ARBA00022840"/>
    </source>
</evidence>
<dbReference type="PANTHER" id="PTHR44329">
    <property type="entry name" value="SERINE/THREONINE-PROTEIN KINASE TNNI3K-RELATED"/>
    <property type="match status" value="1"/>
</dbReference>
<keyword evidence="10" id="KW-0067">ATP-binding</keyword>
<comment type="catalytic activity">
    <reaction evidence="12">
        <text>L-seryl-[protein] + ATP = O-phospho-L-seryl-[protein] + ADP + H(+)</text>
        <dbReference type="Rhea" id="RHEA:17989"/>
        <dbReference type="Rhea" id="RHEA-COMP:9863"/>
        <dbReference type="Rhea" id="RHEA-COMP:11604"/>
        <dbReference type="ChEBI" id="CHEBI:15378"/>
        <dbReference type="ChEBI" id="CHEBI:29999"/>
        <dbReference type="ChEBI" id="CHEBI:30616"/>
        <dbReference type="ChEBI" id="CHEBI:83421"/>
        <dbReference type="ChEBI" id="CHEBI:456216"/>
        <dbReference type="EC" id="2.7.11.25"/>
    </reaction>
</comment>
<evidence type="ECO:0000256" key="9">
    <source>
        <dbReference type="ARBA" id="ARBA00022777"/>
    </source>
</evidence>
<dbReference type="EMBL" id="VXBE01001596">
    <property type="protein sequence ID" value="NWR97723.1"/>
    <property type="molecule type" value="Genomic_DNA"/>
</dbReference>
<evidence type="ECO:0000313" key="17">
    <source>
        <dbReference type="Proteomes" id="UP000532252"/>
    </source>
</evidence>
<evidence type="ECO:0000313" key="16">
    <source>
        <dbReference type="EMBL" id="NWR97723.1"/>
    </source>
</evidence>
<dbReference type="FunFam" id="1.10.510.10:FF:000076">
    <property type="entry name" value="Mitogen-activated protein kinase kinase kinase"/>
    <property type="match status" value="1"/>
</dbReference>